<evidence type="ECO:0000313" key="1">
    <source>
        <dbReference type="EMBL" id="KAK7496176.1"/>
    </source>
</evidence>
<comment type="caution">
    <text evidence="1">The sequence shown here is derived from an EMBL/GenBank/DDBJ whole genome shotgun (WGS) entry which is preliminary data.</text>
</comment>
<reference evidence="1 2" key="1">
    <citation type="journal article" date="2023" name="Sci. Data">
        <title>Genome assembly of the Korean intertidal mud-creeper Batillaria attramentaria.</title>
        <authorList>
            <person name="Patra A.K."/>
            <person name="Ho P.T."/>
            <person name="Jun S."/>
            <person name="Lee S.J."/>
            <person name="Kim Y."/>
            <person name="Won Y.J."/>
        </authorList>
    </citation>
    <scope>NUCLEOTIDE SEQUENCE [LARGE SCALE GENOMIC DNA]</scope>
    <source>
        <strain evidence="1">Wonlab-2016</strain>
    </source>
</reference>
<accession>A0ABD0LA73</accession>
<sequence length="162" mass="18293">MLVFCKFLGKAMDVLCMLSLGMNWASVRLSVRMSSPTDDKQRKNFIWFTKHLSLHLAGADSRQQGDLFSVFSRTRPRGTQQSLENKPSVCVFVSRRLMVLYFGKCALNIHTASLDAGEGTVWHNQLDGVLTKTEPANPEEEKKSYAVCLKRACLFNTHRHGV</sequence>
<protein>
    <recommendedName>
        <fullName evidence="3">Secreted protein</fullName>
    </recommendedName>
</protein>
<organism evidence="1 2">
    <name type="scientific">Batillaria attramentaria</name>
    <dbReference type="NCBI Taxonomy" id="370345"/>
    <lineage>
        <taxon>Eukaryota</taxon>
        <taxon>Metazoa</taxon>
        <taxon>Spiralia</taxon>
        <taxon>Lophotrochozoa</taxon>
        <taxon>Mollusca</taxon>
        <taxon>Gastropoda</taxon>
        <taxon>Caenogastropoda</taxon>
        <taxon>Sorbeoconcha</taxon>
        <taxon>Cerithioidea</taxon>
        <taxon>Batillariidae</taxon>
        <taxon>Batillaria</taxon>
    </lineage>
</organism>
<dbReference type="AlphaFoldDB" id="A0ABD0LA73"/>
<evidence type="ECO:0008006" key="3">
    <source>
        <dbReference type="Google" id="ProtNLM"/>
    </source>
</evidence>
<proteinExistence type="predicted"/>
<dbReference type="EMBL" id="JACVVK020000069">
    <property type="protein sequence ID" value="KAK7496176.1"/>
    <property type="molecule type" value="Genomic_DNA"/>
</dbReference>
<keyword evidence="2" id="KW-1185">Reference proteome</keyword>
<evidence type="ECO:0000313" key="2">
    <source>
        <dbReference type="Proteomes" id="UP001519460"/>
    </source>
</evidence>
<name>A0ABD0LA73_9CAEN</name>
<gene>
    <name evidence="1" type="ORF">BaRGS_00012586</name>
</gene>
<dbReference type="Proteomes" id="UP001519460">
    <property type="component" value="Unassembled WGS sequence"/>
</dbReference>